<protein>
    <submittedName>
        <fullName evidence="1">Uncharacterized protein</fullName>
    </submittedName>
</protein>
<proteinExistence type="predicted"/>
<evidence type="ECO:0000313" key="2">
    <source>
        <dbReference type="Proteomes" id="UP000321258"/>
    </source>
</evidence>
<dbReference type="Proteomes" id="UP000321258">
    <property type="component" value="Unassembled WGS sequence"/>
</dbReference>
<sequence length="53" mass="5977">MIVAMRTILSPERRDVAIVIDLRSPNDAEAERANLSGKPREIATKIRKIFASR</sequence>
<gene>
    <name evidence="1" type="ORF">MHA02_25070</name>
</gene>
<evidence type="ECO:0000313" key="1">
    <source>
        <dbReference type="EMBL" id="GEP00120.1"/>
    </source>
</evidence>
<comment type="caution">
    <text evidence="1">The sequence shown here is derived from an EMBL/GenBank/DDBJ whole genome shotgun (WGS) entry which is preliminary data.</text>
</comment>
<dbReference type="EMBL" id="BJZT01000027">
    <property type="protein sequence ID" value="GEP00120.1"/>
    <property type="molecule type" value="Genomic_DNA"/>
</dbReference>
<reference evidence="1 2" key="1">
    <citation type="submission" date="2019-07" db="EMBL/GenBank/DDBJ databases">
        <title>Whole genome shotgun sequence of Methylobacterium haplocladii NBRC 107714.</title>
        <authorList>
            <person name="Hosoyama A."/>
            <person name="Uohara A."/>
            <person name="Ohji S."/>
            <person name="Ichikawa N."/>
        </authorList>
    </citation>
    <scope>NUCLEOTIDE SEQUENCE [LARGE SCALE GENOMIC DNA]</scope>
    <source>
        <strain evidence="1 2">NBRC 107714</strain>
    </source>
</reference>
<accession>A0A512IQZ4</accession>
<name>A0A512IQZ4_9HYPH</name>
<organism evidence="1 2">
    <name type="scientific">Methylobacterium haplocladii</name>
    <dbReference type="NCBI Taxonomy" id="1176176"/>
    <lineage>
        <taxon>Bacteria</taxon>
        <taxon>Pseudomonadati</taxon>
        <taxon>Pseudomonadota</taxon>
        <taxon>Alphaproteobacteria</taxon>
        <taxon>Hyphomicrobiales</taxon>
        <taxon>Methylobacteriaceae</taxon>
        <taxon>Methylobacterium</taxon>
    </lineage>
</organism>
<keyword evidence="2" id="KW-1185">Reference proteome</keyword>
<dbReference type="AlphaFoldDB" id="A0A512IQZ4"/>